<dbReference type="InterPro" id="IPR015422">
    <property type="entry name" value="PyrdxlP-dep_Trfase_small"/>
</dbReference>
<evidence type="ECO:0000256" key="3">
    <source>
        <dbReference type="ARBA" id="ARBA00022898"/>
    </source>
</evidence>
<dbReference type="HAMAP" id="MF_01970">
    <property type="entry name" value="Kynureninase"/>
    <property type="match status" value="1"/>
</dbReference>
<comment type="subunit">
    <text evidence="4 6">Homodimer.</text>
</comment>
<feature type="binding site" evidence="4">
    <location>
        <position position="193"/>
    </location>
    <ligand>
        <name>pyridoxal 5'-phosphate</name>
        <dbReference type="ChEBI" id="CHEBI:597326"/>
    </ligand>
</feature>
<feature type="binding site" evidence="4">
    <location>
        <position position="95"/>
    </location>
    <ligand>
        <name>pyridoxal 5'-phosphate</name>
        <dbReference type="ChEBI" id="CHEBI:597326"/>
    </ligand>
</feature>
<keyword evidence="2 4" id="KW-0378">Hydrolase</keyword>
<feature type="binding site" evidence="4">
    <location>
        <begin position="122"/>
        <end position="125"/>
    </location>
    <ligand>
        <name>pyridoxal 5'-phosphate</name>
        <dbReference type="ChEBI" id="CHEBI:597326"/>
    </ligand>
</feature>
<keyword evidence="8" id="KW-1185">Reference proteome</keyword>
<dbReference type="PANTHER" id="PTHR14084:SF0">
    <property type="entry name" value="KYNURENINASE"/>
    <property type="match status" value="1"/>
</dbReference>
<dbReference type="Pfam" id="PF22580">
    <property type="entry name" value="KYNU_C"/>
    <property type="match status" value="1"/>
</dbReference>
<evidence type="ECO:0000256" key="4">
    <source>
        <dbReference type="HAMAP-Rule" id="MF_01970"/>
    </source>
</evidence>
<dbReference type="InterPro" id="IPR015421">
    <property type="entry name" value="PyrdxlP-dep_Trfase_major"/>
</dbReference>
<evidence type="ECO:0000256" key="1">
    <source>
        <dbReference type="ARBA" id="ARBA00022642"/>
    </source>
</evidence>
<dbReference type="Gene3D" id="3.40.640.10">
    <property type="entry name" value="Type I PLP-dependent aspartate aminotransferase-like (Major domain)"/>
    <property type="match status" value="1"/>
</dbReference>
<evidence type="ECO:0000256" key="2">
    <source>
        <dbReference type="ARBA" id="ARBA00022801"/>
    </source>
</evidence>
<keyword evidence="1 4" id="KW-0662">Pyridine nucleotide biosynthesis</keyword>
<sequence>MIDLAARDAADPLAHFREQFALPAGVIYLDGNSLGALPKAAPLRIAQVVEREWGDGLIASWNDAEWVSAPRRIGDKIARLIGARTGEVVACDSTSINIFKALAAALSLNSGRQTILSETGNFPTDLYMMQGLDRLSGGRIVAKAVEPEAVIDAINADTAAVLLTHVHYKTGAMRDMAATTAAIHAKGALAIWDLSHSAGAMPLHLTDADADFAVGCGYKFLNGGPGAPAFIFVAGRHQSDALPALSGWFGHSAPFAFLDEYEAAPGIERFLTGTPSVIGLAGLEVGVDLMEQADLSHIRAKSLSLAEVFEDRMGPLVQRFGFAATGPDAPEKRGSHISYRHREGYAIMQALKARGVIGDFRDPDVMRFGLTPLYLSHADIAGAVAILADVMETGAWDRSEYRVRAAVT</sequence>
<organism evidence="7 8">
    <name type="scientific">Tsuneonella flava</name>
    <dbReference type="NCBI Taxonomy" id="2055955"/>
    <lineage>
        <taxon>Bacteria</taxon>
        <taxon>Pseudomonadati</taxon>
        <taxon>Pseudomonadota</taxon>
        <taxon>Alphaproteobacteria</taxon>
        <taxon>Sphingomonadales</taxon>
        <taxon>Erythrobacteraceae</taxon>
        <taxon>Tsuneonella</taxon>
    </lineage>
</organism>
<comment type="similarity">
    <text evidence="4 6">Belongs to the kynureninase family.</text>
</comment>
<comment type="cofactor">
    <cofactor evidence="4 6">
        <name>pyridoxal 5'-phosphate</name>
        <dbReference type="ChEBI" id="CHEBI:597326"/>
    </cofactor>
</comment>
<protein>
    <recommendedName>
        <fullName evidence="4 5">Kynureninase</fullName>
        <ecNumber evidence="4 5">3.7.1.3</ecNumber>
    </recommendedName>
    <alternativeName>
        <fullName evidence="4">L-kynurenine hydrolase</fullName>
    </alternativeName>
</protein>
<reference evidence="7 8" key="1">
    <citation type="submission" date="2020-09" db="EMBL/GenBank/DDBJ databases">
        <title>Complete genome sequence of altererythrobacter flavus SS-21NJ, isolated from Dongying oil sludge in Shandong province.</title>
        <authorList>
            <person name="Sun S."/>
            <person name="Zhang Z."/>
        </authorList>
    </citation>
    <scope>NUCLEOTIDE SEQUENCE [LARGE SCALE GENOMIC DNA]</scope>
    <source>
        <strain evidence="7 8">SS-21NJ</strain>
    </source>
</reference>
<name>A0ABX7K8Y8_9SPHN</name>
<evidence type="ECO:0000256" key="6">
    <source>
        <dbReference type="PIRNR" id="PIRNR038800"/>
    </source>
</evidence>
<evidence type="ECO:0000313" key="8">
    <source>
        <dbReference type="Proteomes" id="UP000663637"/>
    </source>
</evidence>
<dbReference type="Proteomes" id="UP000663637">
    <property type="component" value="Chromosome"/>
</dbReference>
<feature type="binding site" evidence="4">
    <location>
        <position position="196"/>
    </location>
    <ligand>
        <name>pyridoxal 5'-phosphate</name>
        <dbReference type="ChEBI" id="CHEBI:597326"/>
    </ligand>
</feature>
<comment type="catalytic activity">
    <reaction evidence="4 6">
        <text>L-kynurenine + H2O = anthranilate + L-alanine + H(+)</text>
        <dbReference type="Rhea" id="RHEA:16813"/>
        <dbReference type="ChEBI" id="CHEBI:15377"/>
        <dbReference type="ChEBI" id="CHEBI:15378"/>
        <dbReference type="ChEBI" id="CHEBI:16567"/>
        <dbReference type="ChEBI" id="CHEBI:57959"/>
        <dbReference type="ChEBI" id="CHEBI:57972"/>
        <dbReference type="EC" id="3.7.1.3"/>
    </reaction>
</comment>
<dbReference type="NCBIfam" id="TIGR01814">
    <property type="entry name" value="kynureninase"/>
    <property type="match status" value="1"/>
</dbReference>
<feature type="binding site" evidence="4">
    <location>
        <position position="248"/>
    </location>
    <ligand>
        <name>pyridoxal 5'-phosphate</name>
        <dbReference type="ChEBI" id="CHEBI:597326"/>
    </ligand>
</feature>
<comment type="pathway">
    <text evidence="4 6">Amino-acid degradation; L-kynurenine degradation; L-alanine and anthranilate from L-kynurenine: step 1/1.</text>
</comment>
<feature type="binding site" evidence="4">
    <location>
        <position position="274"/>
    </location>
    <ligand>
        <name>pyridoxal 5'-phosphate</name>
        <dbReference type="ChEBI" id="CHEBI:597326"/>
    </ligand>
</feature>
<keyword evidence="3 4" id="KW-0663">Pyridoxal phosphate</keyword>
<dbReference type="Gene3D" id="3.90.1150.10">
    <property type="entry name" value="Aspartate Aminotransferase, domain 1"/>
    <property type="match status" value="1"/>
</dbReference>
<evidence type="ECO:0000256" key="5">
    <source>
        <dbReference type="NCBIfam" id="TIGR01814"/>
    </source>
</evidence>
<feature type="modified residue" description="N6-(pyridoxal phosphate)lysine" evidence="4">
    <location>
        <position position="219"/>
    </location>
</feature>
<comment type="pathway">
    <text evidence="4 6">Cofactor biosynthesis; NAD(+) biosynthesis; quinolinate from L-kynurenine: step 2/3.</text>
</comment>
<dbReference type="EC" id="3.7.1.3" evidence="4 5"/>
<feature type="binding site" evidence="4">
    <location>
        <position position="164"/>
    </location>
    <ligand>
        <name>pyridoxal 5'-phosphate</name>
        <dbReference type="ChEBI" id="CHEBI:597326"/>
    </ligand>
</feature>
<comment type="function">
    <text evidence="4 6">Catalyzes the cleavage of L-kynurenine (L-Kyn) and L-3-hydroxykynurenine (L-3OHKyn) into anthranilic acid (AA) and 3-hydroxyanthranilic acid (3-OHAA), respectively.</text>
</comment>
<accession>A0ABX7K8Y8</accession>
<dbReference type="SUPFAM" id="SSF53383">
    <property type="entry name" value="PLP-dependent transferases"/>
    <property type="match status" value="1"/>
</dbReference>
<dbReference type="PIRSF" id="PIRSF038800">
    <property type="entry name" value="KYNU"/>
    <property type="match status" value="1"/>
</dbReference>
<evidence type="ECO:0000313" key="7">
    <source>
        <dbReference type="EMBL" id="QSB44449.1"/>
    </source>
</evidence>
<proteinExistence type="inferred from homology"/>
<dbReference type="PANTHER" id="PTHR14084">
    <property type="entry name" value="KYNURENINASE"/>
    <property type="match status" value="1"/>
</dbReference>
<dbReference type="GO" id="GO:0030429">
    <property type="term" value="F:kynureninase activity"/>
    <property type="evidence" value="ECO:0007669"/>
    <property type="project" value="UniProtKB-EC"/>
</dbReference>
<dbReference type="EMBL" id="CP061510">
    <property type="protein sequence ID" value="QSB44449.1"/>
    <property type="molecule type" value="Genomic_DNA"/>
</dbReference>
<feature type="binding site" evidence="4">
    <location>
        <position position="218"/>
    </location>
    <ligand>
        <name>pyridoxal 5'-phosphate</name>
        <dbReference type="ChEBI" id="CHEBI:597326"/>
    </ligand>
</feature>
<dbReference type="InterPro" id="IPR015424">
    <property type="entry name" value="PyrdxlP-dep_Trfase"/>
</dbReference>
<feature type="binding site" evidence="4">
    <location>
        <position position="94"/>
    </location>
    <ligand>
        <name>pyridoxal 5'-phosphate</name>
        <dbReference type="ChEBI" id="CHEBI:597326"/>
    </ligand>
</feature>
<gene>
    <name evidence="4 7" type="primary">kynU</name>
    <name evidence="7" type="ORF">IDJ81_14290</name>
</gene>
<comment type="catalytic activity">
    <reaction evidence="6">
        <text>3-hydroxy-L-kynurenine + H2O = 3-hydroxyanthranilate + L-alanine + H(+)</text>
        <dbReference type="Rhea" id="RHEA:25143"/>
        <dbReference type="ChEBI" id="CHEBI:15377"/>
        <dbReference type="ChEBI" id="CHEBI:15378"/>
        <dbReference type="ChEBI" id="CHEBI:36559"/>
        <dbReference type="ChEBI" id="CHEBI:57972"/>
        <dbReference type="ChEBI" id="CHEBI:58125"/>
        <dbReference type="EC" id="3.7.1.3"/>
    </reaction>
</comment>
<dbReference type="InterPro" id="IPR010111">
    <property type="entry name" value="Kynureninase"/>
</dbReference>